<evidence type="ECO:0000313" key="4">
    <source>
        <dbReference type="Proteomes" id="UP000015100"/>
    </source>
</evidence>
<dbReference type="Gene3D" id="1.25.40.10">
    <property type="entry name" value="Tetratricopeptide repeat domain"/>
    <property type="match status" value="3"/>
</dbReference>
<dbReference type="InterPro" id="IPR011990">
    <property type="entry name" value="TPR-like_helical_dom_sf"/>
</dbReference>
<dbReference type="eggNOG" id="KOG1840">
    <property type="taxonomic scope" value="Eukaryota"/>
</dbReference>
<dbReference type="PANTHER" id="PTHR45641:SF19">
    <property type="entry name" value="NEPHROCYSTIN-3"/>
    <property type="match status" value="1"/>
</dbReference>
<reference evidence="3 4" key="1">
    <citation type="journal article" date="2013" name="PLoS Genet.">
        <title>Genomic mechanisms accounting for the adaptation to parasitism in nematode-trapping fungi.</title>
        <authorList>
            <person name="Meerupati T."/>
            <person name="Andersson K.M."/>
            <person name="Friman E."/>
            <person name="Kumar D."/>
            <person name="Tunlid A."/>
            <person name="Ahren D."/>
        </authorList>
    </citation>
    <scope>NUCLEOTIDE SEQUENCE [LARGE SCALE GENOMIC DNA]</scope>
    <source>
        <strain evidence="3 4">CBS 200.50</strain>
    </source>
</reference>
<evidence type="ECO:0000256" key="1">
    <source>
        <dbReference type="ARBA" id="ARBA00022737"/>
    </source>
</evidence>
<evidence type="ECO:0008006" key="5">
    <source>
        <dbReference type="Google" id="ProtNLM"/>
    </source>
</evidence>
<dbReference type="AlphaFoldDB" id="S7ZYU7"/>
<dbReference type="InterPro" id="IPR042197">
    <property type="entry name" value="Apaf_helical"/>
</dbReference>
<dbReference type="Pfam" id="PF13424">
    <property type="entry name" value="TPR_12"/>
    <property type="match status" value="2"/>
</dbReference>
<dbReference type="SUPFAM" id="SSF52540">
    <property type="entry name" value="P-loop containing nucleoside triphosphate hydrolases"/>
    <property type="match status" value="1"/>
</dbReference>
<sequence>MSKEVYINNSNCVAADLNNNGGTINVHHNYQGPDPDDAISPEMIYRVAVRLPHDLKLNFKGREKELKQIRELFWPSGSQSEPPAYGHTSRKVISLTGLSGSGKTETAVKYAYSHEEKYSAIVWIDATNETEIITSARKAIELIIKNYPGKSPDKKYLRIAHTLGLDEHVQGITSEERLMEVMDGLKDFSSDKALNNWLSQDSNHNWLLIIDNYDEPKSYHLDKLIPNGGFGHILITSRRSDPYKGHKINLSRGIENNKAIELLLDISGRPITEDGSPDEYRSAVEIVDLVGGLPLAIESIGAYLAKIAEPIQDYLQKLKKEPERLFEPVEPDAVRAPRNSIGVIWEIAFSKLTPEARQAIFLFSLMGSGNIHRRFAEERKRILQEQKEFPEEQNLETIVYKEVGELLSFSFVNWDGDNYFMHPLLRQWARNHQKNNILQNSRAVIEIITRTLAFDNERDFKQSAYEHHILPHINQCFDIFTTQLASVSGLLDQETKKIAYKLARVYTNLGDFEKSSTIYKRSLEGIDLRITTLDTDMMDSFGVNLNLQGQWDEALRWCEKAKSKTDLDGNSAESLVIGSHIASIYTQKGEYSNAIARYRQILKQQKEPQGNIETRQQLARVLEKAAEYSEALTLLTKVREEKNSKLGEEHPSTLETVSAIARVLQHQGEYDESLRYHKDVYEKRKKCLGDGHYLTIDTIYDIAGLYERLGKYEDALTNYKDALKGLEAIFVGEKDHRWMLSTRYGIANILMRQKKYKEAEEAYKKVYEGYKKHQMLVDGAYPVAISIARALRDQKHYKAAWDWCMKAQVGLRDKNGSQDFILAAELCAATIREDEGKYKKALVIYTKALEVYDKAHGKDHAETLKVRLSIGEVLYKQRRLKKALRDLKLAEEGLEKALGKDHDQTKRATEWKDKAQRKLDNSHWYLLLLCYL</sequence>
<dbReference type="InterPro" id="IPR027417">
    <property type="entry name" value="P-loop_NTPase"/>
</dbReference>
<organism evidence="3 4">
    <name type="scientific">Dactylellina haptotyla (strain CBS 200.50)</name>
    <name type="common">Nematode-trapping fungus</name>
    <name type="synonym">Monacrosporium haptotylum</name>
    <dbReference type="NCBI Taxonomy" id="1284197"/>
    <lineage>
        <taxon>Eukaryota</taxon>
        <taxon>Fungi</taxon>
        <taxon>Dikarya</taxon>
        <taxon>Ascomycota</taxon>
        <taxon>Pezizomycotina</taxon>
        <taxon>Orbiliomycetes</taxon>
        <taxon>Orbiliales</taxon>
        <taxon>Orbiliaceae</taxon>
        <taxon>Dactylellina</taxon>
    </lineage>
</organism>
<keyword evidence="2" id="KW-0802">TPR repeat</keyword>
<dbReference type="Proteomes" id="UP000015100">
    <property type="component" value="Unassembled WGS sequence"/>
</dbReference>
<dbReference type="Gene3D" id="3.40.50.300">
    <property type="entry name" value="P-loop containing nucleotide triphosphate hydrolases"/>
    <property type="match status" value="1"/>
</dbReference>
<evidence type="ECO:0000256" key="2">
    <source>
        <dbReference type="ARBA" id="ARBA00022803"/>
    </source>
</evidence>
<protein>
    <recommendedName>
        <fullName evidence="5">NB-ARC domain-containing protein</fullName>
    </recommendedName>
</protein>
<proteinExistence type="predicted"/>
<dbReference type="OMA" id="DCHERAL"/>
<dbReference type="InterPro" id="IPR019734">
    <property type="entry name" value="TPR_rpt"/>
</dbReference>
<dbReference type="OrthoDB" id="626167at2759"/>
<dbReference type="EMBL" id="AQGS01001094">
    <property type="protein sequence ID" value="EPS35624.1"/>
    <property type="molecule type" value="Genomic_DNA"/>
</dbReference>
<dbReference type="HOGENOM" id="CLU_000288_125_8_1"/>
<keyword evidence="1" id="KW-0677">Repeat</keyword>
<reference evidence="4" key="2">
    <citation type="submission" date="2013-04" db="EMBL/GenBank/DDBJ databases">
        <title>Genomic mechanisms accounting for the adaptation to parasitism in nematode-trapping fungi.</title>
        <authorList>
            <person name="Ahren D.G."/>
        </authorList>
    </citation>
    <scope>NUCLEOTIDE SEQUENCE [LARGE SCALE GENOMIC DNA]</scope>
    <source>
        <strain evidence="4">CBS 200.50</strain>
    </source>
</reference>
<comment type="caution">
    <text evidence="3">The sequence shown here is derived from an EMBL/GenBank/DDBJ whole genome shotgun (WGS) entry which is preliminary data.</text>
</comment>
<evidence type="ECO:0000313" key="3">
    <source>
        <dbReference type="EMBL" id="EPS35624.1"/>
    </source>
</evidence>
<gene>
    <name evidence="3" type="ORF">H072_10984</name>
</gene>
<dbReference type="GO" id="GO:0043531">
    <property type="term" value="F:ADP binding"/>
    <property type="evidence" value="ECO:0007669"/>
    <property type="project" value="InterPro"/>
</dbReference>
<dbReference type="SMART" id="SM00028">
    <property type="entry name" value="TPR"/>
    <property type="match status" value="7"/>
</dbReference>
<dbReference type="SUPFAM" id="SSF48452">
    <property type="entry name" value="TPR-like"/>
    <property type="match status" value="3"/>
</dbReference>
<dbReference type="Pfam" id="PF13176">
    <property type="entry name" value="TPR_7"/>
    <property type="match status" value="1"/>
</dbReference>
<name>S7ZYU7_DACHA</name>
<dbReference type="Pfam" id="PF13374">
    <property type="entry name" value="TPR_10"/>
    <property type="match status" value="1"/>
</dbReference>
<accession>S7ZYU7</accession>
<dbReference type="PANTHER" id="PTHR45641">
    <property type="entry name" value="TETRATRICOPEPTIDE REPEAT PROTEIN (AFU_ORTHOLOGUE AFUA_6G03870)"/>
    <property type="match status" value="1"/>
</dbReference>
<dbReference type="Pfam" id="PF13181">
    <property type="entry name" value="TPR_8"/>
    <property type="match status" value="1"/>
</dbReference>
<dbReference type="STRING" id="1284197.S7ZYU7"/>
<keyword evidence="4" id="KW-1185">Reference proteome</keyword>
<dbReference type="Gene3D" id="1.10.8.430">
    <property type="entry name" value="Helical domain of apoptotic protease-activating factors"/>
    <property type="match status" value="1"/>
</dbReference>
<dbReference type="PRINTS" id="PR00364">
    <property type="entry name" value="DISEASERSIST"/>
</dbReference>